<evidence type="ECO:0000313" key="2">
    <source>
        <dbReference type="Proteomes" id="UP000053328"/>
    </source>
</evidence>
<organism evidence="1 2">
    <name type="scientific">Exophiala spinifera</name>
    <dbReference type="NCBI Taxonomy" id="91928"/>
    <lineage>
        <taxon>Eukaryota</taxon>
        <taxon>Fungi</taxon>
        <taxon>Dikarya</taxon>
        <taxon>Ascomycota</taxon>
        <taxon>Pezizomycotina</taxon>
        <taxon>Eurotiomycetes</taxon>
        <taxon>Chaetothyriomycetidae</taxon>
        <taxon>Chaetothyriales</taxon>
        <taxon>Herpotrichiellaceae</taxon>
        <taxon>Exophiala</taxon>
    </lineage>
</organism>
<reference evidence="1 2" key="1">
    <citation type="submission" date="2015-01" db="EMBL/GenBank/DDBJ databases">
        <title>The Genome Sequence of Exophiala spinifera CBS89968.</title>
        <authorList>
            <consortium name="The Broad Institute Genomics Platform"/>
            <person name="Cuomo C."/>
            <person name="de Hoog S."/>
            <person name="Gorbushina A."/>
            <person name="Stielow B."/>
            <person name="Teixiera M."/>
            <person name="Abouelleil A."/>
            <person name="Chapman S.B."/>
            <person name="Priest M."/>
            <person name="Young S.K."/>
            <person name="Wortman J."/>
            <person name="Nusbaum C."/>
            <person name="Birren B."/>
        </authorList>
    </citation>
    <scope>NUCLEOTIDE SEQUENCE [LARGE SCALE GENOMIC DNA]</scope>
    <source>
        <strain evidence="1 2">CBS 89968</strain>
    </source>
</reference>
<dbReference type="Proteomes" id="UP000053328">
    <property type="component" value="Unassembled WGS sequence"/>
</dbReference>
<accession>A0A0D2BLD6</accession>
<protein>
    <submittedName>
        <fullName evidence="1">Uncharacterized protein</fullName>
    </submittedName>
</protein>
<dbReference type="HOGENOM" id="CLU_1865137_0_0_1"/>
<proteinExistence type="predicted"/>
<keyword evidence="2" id="KW-1185">Reference proteome</keyword>
<dbReference type="RefSeq" id="XP_016239601.1">
    <property type="nucleotide sequence ID" value="XM_016378031.1"/>
</dbReference>
<dbReference type="EMBL" id="KN847493">
    <property type="protein sequence ID" value="KIW19385.1"/>
    <property type="molecule type" value="Genomic_DNA"/>
</dbReference>
<dbReference type="AlphaFoldDB" id="A0A0D2BLD6"/>
<dbReference type="VEuPathDB" id="FungiDB:PV08_03680"/>
<evidence type="ECO:0000313" key="1">
    <source>
        <dbReference type="EMBL" id="KIW19385.1"/>
    </source>
</evidence>
<name>A0A0D2BLD6_9EURO</name>
<dbReference type="GeneID" id="27330763"/>
<gene>
    <name evidence="1" type="ORF">PV08_03680</name>
</gene>
<sequence length="137" mass="14596">MTAVVESHNSGRTQAFALGKLRAKLLTGAISSDVDAAEIAAQVIRAFPDCNTNVLAGAVAWRDLCAMTGRLRTFHGSNSVQTTGKAPSAVESKGFCFDAEVKYGRPGGARSCVDTSTLRIQDYQLLFWLDVHCSGRG</sequence>